<keyword evidence="2" id="KW-1185">Reference proteome</keyword>
<evidence type="ECO:0000313" key="1">
    <source>
        <dbReference type="EMBL" id="KAI7951256.1"/>
    </source>
</evidence>
<accession>A0ACC0EDD0</accession>
<reference evidence="1 2" key="3">
    <citation type="journal article" date="2022" name="Microbiol. Spectr.">
        <title>Folding features and dynamics of 3D genome architecture in plant fungal pathogens.</title>
        <authorList>
            <person name="Xia C."/>
        </authorList>
    </citation>
    <scope>NUCLEOTIDE SEQUENCE [LARGE SCALE GENOMIC DNA]</scope>
    <source>
        <strain evidence="1 2">93-210</strain>
    </source>
</reference>
<sequence>MGRAVPGERKGPTLVLEAVVLQDLWFWHAFFGLPGAHNDKNVLDSSPLFQSLLAGKTPPCQYTVNGTSYNHRYYLADGIYPDWTTLIKTILQPQGLQQKYFAKMQEAARKDVERAFGVLQAQFAIVARPGLSWSHCKMQKVMRTCIILHNMIVEDEQDVTHDSFYHQRSNSEPTRPASTRSADLSQFIKNYCEMRDYQRHFTLRDDLIAHLWARKGEMTEDTSDSYSD</sequence>
<gene>
    <name evidence="1" type="ORF">MJO28_006940</name>
</gene>
<reference evidence="2" key="2">
    <citation type="journal article" date="2018" name="Mol. Plant Microbe Interact.">
        <title>Genome sequence resources for the wheat stripe rust pathogen (Puccinia striiformis f. sp. tritici) and the barley stripe rust pathogen (Puccinia striiformis f. sp. hordei).</title>
        <authorList>
            <person name="Xia C."/>
            <person name="Wang M."/>
            <person name="Yin C."/>
            <person name="Cornejo O.E."/>
            <person name="Hulbert S.H."/>
            <person name="Chen X."/>
        </authorList>
    </citation>
    <scope>NUCLEOTIDE SEQUENCE [LARGE SCALE GENOMIC DNA]</scope>
    <source>
        <strain evidence="2">93-210</strain>
    </source>
</reference>
<protein>
    <submittedName>
        <fullName evidence="1">Uncharacterized protein</fullName>
    </submittedName>
</protein>
<evidence type="ECO:0000313" key="2">
    <source>
        <dbReference type="Proteomes" id="UP001060170"/>
    </source>
</evidence>
<reference evidence="2" key="1">
    <citation type="journal article" date="2018" name="BMC Genomics">
        <title>Genomic insights into host adaptation between the wheat stripe rust pathogen (Puccinia striiformis f. sp. tritici) and the barley stripe rust pathogen (Puccinia striiformis f. sp. hordei).</title>
        <authorList>
            <person name="Xia C."/>
            <person name="Wang M."/>
            <person name="Yin C."/>
            <person name="Cornejo O.E."/>
            <person name="Hulbert S.H."/>
            <person name="Chen X."/>
        </authorList>
    </citation>
    <scope>NUCLEOTIDE SEQUENCE [LARGE SCALE GENOMIC DNA]</scope>
    <source>
        <strain evidence="2">93-210</strain>
    </source>
</reference>
<name>A0ACC0EDD0_9BASI</name>
<dbReference type="Proteomes" id="UP001060170">
    <property type="component" value="Chromosome 7"/>
</dbReference>
<comment type="caution">
    <text evidence="1">The sequence shown here is derived from an EMBL/GenBank/DDBJ whole genome shotgun (WGS) entry which is preliminary data.</text>
</comment>
<dbReference type="EMBL" id="CM045871">
    <property type="protein sequence ID" value="KAI7951256.1"/>
    <property type="molecule type" value="Genomic_DNA"/>
</dbReference>
<organism evidence="1 2">
    <name type="scientific">Puccinia striiformis f. sp. tritici</name>
    <dbReference type="NCBI Taxonomy" id="168172"/>
    <lineage>
        <taxon>Eukaryota</taxon>
        <taxon>Fungi</taxon>
        <taxon>Dikarya</taxon>
        <taxon>Basidiomycota</taxon>
        <taxon>Pucciniomycotina</taxon>
        <taxon>Pucciniomycetes</taxon>
        <taxon>Pucciniales</taxon>
        <taxon>Pucciniaceae</taxon>
        <taxon>Puccinia</taxon>
    </lineage>
</organism>
<proteinExistence type="predicted"/>